<dbReference type="SUPFAM" id="SSF103473">
    <property type="entry name" value="MFS general substrate transporter"/>
    <property type="match status" value="1"/>
</dbReference>
<feature type="domain" description="Major facilitator superfamily (MFS) profile" evidence="6">
    <location>
        <begin position="32"/>
        <end position="475"/>
    </location>
</feature>
<evidence type="ECO:0000313" key="7">
    <source>
        <dbReference type="EMBL" id="MDD0839857.1"/>
    </source>
</evidence>
<feature type="transmembrane region" description="Helical" evidence="5">
    <location>
        <begin position="390"/>
        <end position="410"/>
    </location>
</feature>
<dbReference type="PROSITE" id="PS50850">
    <property type="entry name" value="MFS"/>
    <property type="match status" value="1"/>
</dbReference>
<dbReference type="Pfam" id="PF07690">
    <property type="entry name" value="MFS_1"/>
    <property type="match status" value="1"/>
</dbReference>
<feature type="transmembrane region" description="Helical" evidence="5">
    <location>
        <begin position="71"/>
        <end position="88"/>
    </location>
</feature>
<feature type="transmembrane region" description="Helical" evidence="5">
    <location>
        <begin position="100"/>
        <end position="122"/>
    </location>
</feature>
<evidence type="ECO:0000256" key="5">
    <source>
        <dbReference type="SAM" id="Phobius"/>
    </source>
</evidence>
<feature type="transmembrane region" description="Helical" evidence="5">
    <location>
        <begin position="184"/>
        <end position="201"/>
    </location>
</feature>
<feature type="transmembrane region" description="Helical" evidence="5">
    <location>
        <begin position="352"/>
        <end position="370"/>
    </location>
</feature>
<feature type="transmembrane region" description="Helical" evidence="5">
    <location>
        <begin position="290"/>
        <end position="312"/>
    </location>
</feature>
<feature type="transmembrane region" description="Helical" evidence="5">
    <location>
        <begin position="453"/>
        <end position="470"/>
    </location>
</feature>
<gene>
    <name evidence="7" type="ORF">PSQ40_14835</name>
</gene>
<dbReference type="RefSeq" id="WP_273952432.1">
    <property type="nucleotide sequence ID" value="NZ_JAQSIP010000007.1"/>
</dbReference>
<comment type="caution">
    <text evidence="7">The sequence shown here is derived from an EMBL/GenBank/DDBJ whole genome shotgun (WGS) entry which is preliminary data.</text>
</comment>
<feature type="transmembrane region" description="Helical" evidence="5">
    <location>
        <begin position="318"/>
        <end position="340"/>
    </location>
</feature>
<feature type="transmembrane region" description="Helical" evidence="5">
    <location>
        <begin position="128"/>
        <end position="149"/>
    </location>
</feature>
<dbReference type="Gene3D" id="1.20.1720.10">
    <property type="entry name" value="Multidrug resistance protein D"/>
    <property type="match status" value="1"/>
</dbReference>
<dbReference type="PANTHER" id="PTHR42718">
    <property type="entry name" value="MAJOR FACILITATOR SUPERFAMILY MULTIDRUG TRANSPORTER MFSC"/>
    <property type="match status" value="1"/>
</dbReference>
<comment type="subcellular location">
    <subcellularLocation>
        <location evidence="1">Membrane</location>
        <topology evidence="1">Multi-pass membrane protein</topology>
    </subcellularLocation>
</comment>
<dbReference type="EMBL" id="JAQSIP010000007">
    <property type="protein sequence ID" value="MDD0839857.1"/>
    <property type="molecule type" value="Genomic_DNA"/>
</dbReference>
<dbReference type="InterPro" id="IPR036259">
    <property type="entry name" value="MFS_trans_sf"/>
</dbReference>
<dbReference type="Gene3D" id="1.20.1250.20">
    <property type="entry name" value="MFS general substrate transporter like domains"/>
    <property type="match status" value="1"/>
</dbReference>
<evidence type="ECO:0000313" key="8">
    <source>
        <dbReference type="Proteomes" id="UP001528673"/>
    </source>
</evidence>
<evidence type="ECO:0000259" key="6">
    <source>
        <dbReference type="PROSITE" id="PS50850"/>
    </source>
</evidence>
<dbReference type="Proteomes" id="UP001528673">
    <property type="component" value="Unassembled WGS sequence"/>
</dbReference>
<dbReference type="InterPro" id="IPR020846">
    <property type="entry name" value="MFS_dom"/>
</dbReference>
<keyword evidence="4 5" id="KW-0472">Membrane</keyword>
<feature type="transmembrane region" description="Helical" evidence="5">
    <location>
        <begin position="32"/>
        <end position="59"/>
    </location>
</feature>
<keyword evidence="8" id="KW-1185">Reference proteome</keyword>
<dbReference type="CDD" id="cd17321">
    <property type="entry name" value="MFS_MMR_MDR_like"/>
    <property type="match status" value="1"/>
</dbReference>
<feature type="transmembrane region" description="Helical" evidence="5">
    <location>
        <begin position="422"/>
        <end position="441"/>
    </location>
</feature>
<dbReference type="PANTHER" id="PTHR42718:SF48">
    <property type="entry name" value="CONSERVED TWO-DOMAIN MEMBRANE PROTEIN-RELATED"/>
    <property type="match status" value="1"/>
</dbReference>
<reference evidence="7 8" key="1">
    <citation type="submission" date="2023-02" db="EMBL/GenBank/DDBJ databases">
        <title>Bacterial whole genomic sequence of Curvibacter sp. HBC61.</title>
        <authorList>
            <person name="Le V."/>
            <person name="Ko S.-R."/>
            <person name="Ahn C.-Y."/>
            <person name="Oh H.-M."/>
        </authorList>
    </citation>
    <scope>NUCLEOTIDE SEQUENCE [LARGE SCALE GENOMIC DNA]</scope>
    <source>
        <strain evidence="7 8">HBC61</strain>
    </source>
</reference>
<evidence type="ECO:0000256" key="4">
    <source>
        <dbReference type="ARBA" id="ARBA00023136"/>
    </source>
</evidence>
<dbReference type="InterPro" id="IPR011701">
    <property type="entry name" value="MFS"/>
</dbReference>
<feature type="transmembrane region" description="Helical" evidence="5">
    <location>
        <begin position="221"/>
        <end position="239"/>
    </location>
</feature>
<protein>
    <submittedName>
        <fullName evidence="7">MFS transporter</fullName>
    </submittedName>
</protein>
<organism evidence="7 8">
    <name type="scientific">Curvibacter cyanobacteriorum</name>
    <dbReference type="NCBI Taxonomy" id="3026422"/>
    <lineage>
        <taxon>Bacteria</taxon>
        <taxon>Pseudomonadati</taxon>
        <taxon>Pseudomonadota</taxon>
        <taxon>Betaproteobacteria</taxon>
        <taxon>Burkholderiales</taxon>
        <taxon>Comamonadaceae</taxon>
        <taxon>Curvibacter</taxon>
    </lineage>
</organism>
<proteinExistence type="predicted"/>
<feature type="transmembrane region" description="Helical" evidence="5">
    <location>
        <begin position="156"/>
        <end position="178"/>
    </location>
</feature>
<evidence type="ECO:0000256" key="1">
    <source>
        <dbReference type="ARBA" id="ARBA00004141"/>
    </source>
</evidence>
<evidence type="ECO:0000256" key="3">
    <source>
        <dbReference type="ARBA" id="ARBA00022989"/>
    </source>
</evidence>
<sequence length="479" mass="50043">MTHPTPPTLAQAPSPAPQPTAPIALRPSPWPVFFTASVAVFLVSIDSTVLFAAFSALLASFPAHGAADASWVLNAYTVVYAALLVPAGSLADSHGRRRMFIAGVSLFLLASLACGLAPSLHWLVAARVVQAVGAAMLTPASLSLVLAAFPSEKRAVAVSLWGAVGGLAAAIGPSLGAWLVDSLGWRWAFFINLPPALWSIWRATTRLADSPPSTAPSRLDLPGLGLLIGGVSTLTWAVVRSESQCWHSPQVWTGLAAGLALLWGFTRWARHAPQPALDLRLFDNPSYRAVNLATLTFGVAFSMMFFGFFFFMTGLWHYSLPLAGLAITPGPLMVVPVAMVSGRIAAKAGHRPLLVTGCGLLALGGLWQALVPGAEPQYLSHWLPSQLLTGIGVGMTLPSLSGAAVASLPAHQFGAGSAVNQAVRQFGSVLGVALTVVLVGHGSITLSDFRHLSLTYAGLSVLTALICWGVKTRPRPVAA</sequence>
<keyword evidence="3 5" id="KW-1133">Transmembrane helix</keyword>
<accession>A0ABT5N446</accession>
<keyword evidence="2 5" id="KW-0812">Transmembrane</keyword>
<evidence type="ECO:0000256" key="2">
    <source>
        <dbReference type="ARBA" id="ARBA00022692"/>
    </source>
</evidence>
<name>A0ABT5N446_9BURK</name>
<feature type="transmembrane region" description="Helical" evidence="5">
    <location>
        <begin position="251"/>
        <end position="269"/>
    </location>
</feature>